<evidence type="ECO:0000256" key="5">
    <source>
        <dbReference type="ARBA" id="ARBA00012807"/>
    </source>
</evidence>
<sequence>MRFDVLTVLPGLFEGFFRQGVLGRAVERGVIEARVWSLRDFAEGAYRQTDDTPYGGGAGMVMKPEPIVRAAEAISAEGGTLPWRVLLSPQGRTFDQAKARELAGRRRLLLICGRYEGIDERVRELAVDEELSIGDYVLSGGEVPAMAVADAVARLLPGVLGNEESALHESFSEGLLDHPHYTRPPEFRGLRVPEVLLTGNHEAIRRWRREAALRRTRELRRDLFDRAKLTGEDLQLLESSS</sequence>
<keyword evidence="8 15" id="KW-0489">Methyltransferase</keyword>
<evidence type="ECO:0000256" key="3">
    <source>
        <dbReference type="ARBA" id="ARBA00007630"/>
    </source>
</evidence>
<evidence type="ECO:0000256" key="7">
    <source>
        <dbReference type="ARBA" id="ARBA00022490"/>
    </source>
</evidence>
<evidence type="ECO:0000256" key="6">
    <source>
        <dbReference type="ARBA" id="ARBA00014679"/>
    </source>
</evidence>
<dbReference type="HAMAP" id="MF_00605">
    <property type="entry name" value="TrmD"/>
    <property type="match status" value="1"/>
</dbReference>
<dbReference type="NCBIfam" id="TIGR00088">
    <property type="entry name" value="trmD"/>
    <property type="match status" value="1"/>
</dbReference>
<organism evidence="19 20">
    <name type="scientific">Tectimicrobiota bacterium</name>
    <dbReference type="NCBI Taxonomy" id="2528274"/>
    <lineage>
        <taxon>Bacteria</taxon>
        <taxon>Pseudomonadati</taxon>
        <taxon>Nitrospinota/Tectimicrobiota group</taxon>
        <taxon>Candidatus Tectimicrobiota</taxon>
    </lineage>
</organism>
<name>A0A932HZ15_UNCTE</name>
<feature type="domain" description="tRNA methyltransferase TRMD/TRM10-type" evidence="18">
    <location>
        <begin position="1"/>
        <end position="225"/>
    </location>
</feature>
<evidence type="ECO:0000256" key="14">
    <source>
        <dbReference type="ARBA" id="ARBA00047783"/>
    </source>
</evidence>
<evidence type="ECO:0000256" key="2">
    <source>
        <dbReference type="ARBA" id="ARBA00004496"/>
    </source>
</evidence>
<evidence type="ECO:0000313" key="19">
    <source>
        <dbReference type="EMBL" id="MBI3126319.1"/>
    </source>
</evidence>
<dbReference type="EMBL" id="JACPUR010000002">
    <property type="protein sequence ID" value="MBI3126319.1"/>
    <property type="molecule type" value="Genomic_DNA"/>
</dbReference>
<dbReference type="SUPFAM" id="SSF75217">
    <property type="entry name" value="alpha/beta knot"/>
    <property type="match status" value="1"/>
</dbReference>
<dbReference type="GO" id="GO:0002939">
    <property type="term" value="P:tRNA N1-guanine methylation"/>
    <property type="evidence" value="ECO:0007669"/>
    <property type="project" value="TreeGrafter"/>
</dbReference>
<evidence type="ECO:0000256" key="11">
    <source>
        <dbReference type="ARBA" id="ARBA00022694"/>
    </source>
</evidence>
<dbReference type="FunFam" id="3.40.1280.10:FF:000001">
    <property type="entry name" value="tRNA (guanine-N(1)-)-methyltransferase"/>
    <property type="match status" value="1"/>
</dbReference>
<evidence type="ECO:0000256" key="4">
    <source>
        <dbReference type="ARBA" id="ARBA00011738"/>
    </source>
</evidence>
<evidence type="ECO:0000313" key="20">
    <source>
        <dbReference type="Proteomes" id="UP000782312"/>
    </source>
</evidence>
<gene>
    <name evidence="15 19" type="primary">trmD</name>
    <name evidence="19" type="ORF">HYZ11_01780</name>
</gene>
<evidence type="ECO:0000256" key="10">
    <source>
        <dbReference type="ARBA" id="ARBA00022691"/>
    </source>
</evidence>
<dbReference type="InterPro" id="IPR029026">
    <property type="entry name" value="tRNA_m1G_MTases_N"/>
</dbReference>
<dbReference type="GO" id="GO:0005829">
    <property type="term" value="C:cytosol"/>
    <property type="evidence" value="ECO:0007669"/>
    <property type="project" value="TreeGrafter"/>
</dbReference>
<keyword evidence="11 15" id="KW-0819">tRNA processing</keyword>
<dbReference type="Gene3D" id="3.40.1280.10">
    <property type="match status" value="1"/>
</dbReference>
<dbReference type="PANTHER" id="PTHR46417">
    <property type="entry name" value="TRNA (GUANINE-N(1)-)-METHYLTRANSFERASE"/>
    <property type="match status" value="1"/>
</dbReference>
<dbReference type="PIRSF" id="PIRSF000386">
    <property type="entry name" value="tRNA_mtase"/>
    <property type="match status" value="1"/>
</dbReference>
<dbReference type="PANTHER" id="PTHR46417:SF1">
    <property type="entry name" value="TRNA (GUANINE-N(1)-)-METHYLTRANSFERASE"/>
    <property type="match status" value="1"/>
</dbReference>
<dbReference type="EC" id="2.1.1.228" evidence="5 15"/>
<evidence type="ECO:0000256" key="13">
    <source>
        <dbReference type="ARBA" id="ARBA00033392"/>
    </source>
</evidence>
<evidence type="ECO:0000256" key="17">
    <source>
        <dbReference type="RuleBase" id="RU003464"/>
    </source>
</evidence>
<dbReference type="InterPro" id="IPR029028">
    <property type="entry name" value="Alpha/beta_knot_MTases"/>
</dbReference>
<keyword evidence="9 15" id="KW-0808">Transferase</keyword>
<comment type="function">
    <text evidence="1 15 17">Specifically methylates guanosine-37 in various tRNAs.</text>
</comment>
<evidence type="ECO:0000256" key="12">
    <source>
        <dbReference type="ARBA" id="ARBA00029736"/>
    </source>
</evidence>
<keyword evidence="7 15" id="KW-0963">Cytoplasm</keyword>
<dbReference type="InterPro" id="IPR016009">
    <property type="entry name" value="tRNA_MeTrfase_TRMD/TRM10"/>
</dbReference>
<evidence type="ECO:0000259" key="18">
    <source>
        <dbReference type="Pfam" id="PF01746"/>
    </source>
</evidence>
<comment type="subunit">
    <text evidence="4 15 17">Homodimer.</text>
</comment>
<comment type="subcellular location">
    <subcellularLocation>
        <location evidence="2 15 17">Cytoplasm</location>
    </subcellularLocation>
</comment>
<comment type="similarity">
    <text evidence="3 15 17">Belongs to the RNA methyltransferase TrmD family.</text>
</comment>
<reference evidence="19" key="1">
    <citation type="submission" date="2020-07" db="EMBL/GenBank/DDBJ databases">
        <title>Huge and variable diversity of episymbiotic CPR bacteria and DPANN archaea in groundwater ecosystems.</title>
        <authorList>
            <person name="He C.Y."/>
            <person name="Keren R."/>
            <person name="Whittaker M."/>
            <person name="Farag I.F."/>
            <person name="Doudna J."/>
            <person name="Cate J.H.D."/>
            <person name="Banfield J.F."/>
        </authorList>
    </citation>
    <scope>NUCLEOTIDE SEQUENCE</scope>
    <source>
        <strain evidence="19">NC_groundwater_763_Ag_S-0.2um_68_21</strain>
    </source>
</reference>
<evidence type="ECO:0000256" key="9">
    <source>
        <dbReference type="ARBA" id="ARBA00022679"/>
    </source>
</evidence>
<dbReference type="InterPro" id="IPR002649">
    <property type="entry name" value="tRNA_m1G_MeTrfase_TrmD"/>
</dbReference>
<dbReference type="GO" id="GO:0052906">
    <property type="term" value="F:tRNA (guanine(37)-N1)-methyltransferase activity"/>
    <property type="evidence" value="ECO:0007669"/>
    <property type="project" value="UniProtKB-UniRule"/>
</dbReference>
<dbReference type="NCBIfam" id="NF000648">
    <property type="entry name" value="PRK00026.1"/>
    <property type="match status" value="1"/>
</dbReference>
<feature type="binding site" evidence="15 16">
    <location>
        <begin position="133"/>
        <end position="138"/>
    </location>
    <ligand>
        <name>S-adenosyl-L-methionine</name>
        <dbReference type="ChEBI" id="CHEBI:59789"/>
    </ligand>
</feature>
<dbReference type="Proteomes" id="UP000782312">
    <property type="component" value="Unassembled WGS sequence"/>
</dbReference>
<dbReference type="Gene3D" id="1.10.1270.20">
    <property type="entry name" value="tRNA(m1g37)methyltransferase, domain 2"/>
    <property type="match status" value="1"/>
</dbReference>
<comment type="catalytic activity">
    <reaction evidence="14 15 17">
        <text>guanosine(37) in tRNA + S-adenosyl-L-methionine = N(1)-methylguanosine(37) in tRNA + S-adenosyl-L-homocysteine + H(+)</text>
        <dbReference type="Rhea" id="RHEA:36899"/>
        <dbReference type="Rhea" id="RHEA-COMP:10145"/>
        <dbReference type="Rhea" id="RHEA-COMP:10147"/>
        <dbReference type="ChEBI" id="CHEBI:15378"/>
        <dbReference type="ChEBI" id="CHEBI:57856"/>
        <dbReference type="ChEBI" id="CHEBI:59789"/>
        <dbReference type="ChEBI" id="CHEBI:73542"/>
        <dbReference type="ChEBI" id="CHEBI:74269"/>
        <dbReference type="EC" id="2.1.1.228"/>
    </reaction>
</comment>
<proteinExistence type="inferred from homology"/>
<keyword evidence="10 15" id="KW-0949">S-adenosyl-L-methionine</keyword>
<accession>A0A932HZ15</accession>
<evidence type="ECO:0000256" key="1">
    <source>
        <dbReference type="ARBA" id="ARBA00002634"/>
    </source>
</evidence>
<dbReference type="AlphaFoldDB" id="A0A932HZ15"/>
<protein>
    <recommendedName>
        <fullName evidence="6 15">tRNA (guanine-N(1)-)-methyltransferase</fullName>
        <ecNumber evidence="5 15">2.1.1.228</ecNumber>
    </recommendedName>
    <alternativeName>
        <fullName evidence="12 15">M1G-methyltransferase</fullName>
    </alternativeName>
    <alternativeName>
        <fullName evidence="13 15">tRNA [GM37] methyltransferase</fullName>
    </alternativeName>
</protein>
<evidence type="ECO:0000256" key="16">
    <source>
        <dbReference type="PIRSR" id="PIRSR000386-1"/>
    </source>
</evidence>
<dbReference type="InterPro" id="IPR023148">
    <property type="entry name" value="tRNA_m1G_MeTrfase_C_sf"/>
</dbReference>
<dbReference type="FunFam" id="1.10.1270.20:FF:000001">
    <property type="entry name" value="tRNA (guanine-N(1)-)-methyltransferase"/>
    <property type="match status" value="1"/>
</dbReference>
<comment type="caution">
    <text evidence="19">The sequence shown here is derived from an EMBL/GenBank/DDBJ whole genome shotgun (WGS) entry which is preliminary data.</text>
</comment>
<dbReference type="Pfam" id="PF01746">
    <property type="entry name" value="tRNA_m1G_MT"/>
    <property type="match status" value="1"/>
</dbReference>
<evidence type="ECO:0000256" key="8">
    <source>
        <dbReference type="ARBA" id="ARBA00022603"/>
    </source>
</evidence>
<dbReference type="CDD" id="cd18080">
    <property type="entry name" value="TrmD-like"/>
    <property type="match status" value="1"/>
</dbReference>
<feature type="binding site" evidence="15 16">
    <location>
        <position position="113"/>
    </location>
    <ligand>
        <name>S-adenosyl-L-methionine</name>
        <dbReference type="ChEBI" id="CHEBI:59789"/>
    </ligand>
</feature>
<evidence type="ECO:0000256" key="15">
    <source>
        <dbReference type="HAMAP-Rule" id="MF_00605"/>
    </source>
</evidence>